<sequence length="162" mass="18319">MLMTKEPTIDLSILITKEIMDITFNEIINKLINIIVDQLDSTHLSAILPNLPTDQLSTRYLTLISSIDILDKSHLFTPPQSSASQIDSSIRPLSFDTRVVIQKAQVVIKKDPCIKNIKTIKHKKEYLKSIKAEESSSNRSQHILSPPSNIPMMALSQWKILN</sequence>
<evidence type="ECO:0000313" key="2">
    <source>
        <dbReference type="Proteomes" id="UP000265703"/>
    </source>
</evidence>
<gene>
    <name evidence="1" type="ORF">C1645_817968</name>
</gene>
<accession>A0A397TI05</accession>
<dbReference type="EMBL" id="QKYT01000080">
    <property type="protein sequence ID" value="RIA94474.1"/>
    <property type="molecule type" value="Genomic_DNA"/>
</dbReference>
<reference evidence="1 2" key="1">
    <citation type="submission" date="2018-06" db="EMBL/GenBank/DDBJ databases">
        <title>Comparative genomics reveals the genomic features of Rhizophagus irregularis, R. cerebriforme, R. diaphanum and Gigaspora rosea, and their symbiotic lifestyle signature.</title>
        <authorList>
            <person name="Morin E."/>
            <person name="San Clemente H."/>
            <person name="Chen E.C.H."/>
            <person name="De La Providencia I."/>
            <person name="Hainaut M."/>
            <person name="Kuo A."/>
            <person name="Kohler A."/>
            <person name="Murat C."/>
            <person name="Tang N."/>
            <person name="Roy S."/>
            <person name="Loubradou J."/>
            <person name="Henrissat B."/>
            <person name="Grigoriev I.V."/>
            <person name="Corradi N."/>
            <person name="Roux C."/>
            <person name="Martin F.M."/>
        </authorList>
    </citation>
    <scope>NUCLEOTIDE SEQUENCE [LARGE SCALE GENOMIC DNA]</scope>
    <source>
        <strain evidence="1 2">DAOM 227022</strain>
    </source>
</reference>
<protein>
    <submittedName>
        <fullName evidence="1">Uncharacterized protein</fullName>
    </submittedName>
</protein>
<organism evidence="1 2">
    <name type="scientific">Glomus cerebriforme</name>
    <dbReference type="NCBI Taxonomy" id="658196"/>
    <lineage>
        <taxon>Eukaryota</taxon>
        <taxon>Fungi</taxon>
        <taxon>Fungi incertae sedis</taxon>
        <taxon>Mucoromycota</taxon>
        <taxon>Glomeromycotina</taxon>
        <taxon>Glomeromycetes</taxon>
        <taxon>Glomerales</taxon>
        <taxon>Glomeraceae</taxon>
        <taxon>Glomus</taxon>
    </lineage>
</organism>
<dbReference type="AlphaFoldDB" id="A0A397TI05"/>
<evidence type="ECO:0000313" key="1">
    <source>
        <dbReference type="EMBL" id="RIA94474.1"/>
    </source>
</evidence>
<keyword evidence="2" id="KW-1185">Reference proteome</keyword>
<dbReference type="Proteomes" id="UP000265703">
    <property type="component" value="Unassembled WGS sequence"/>
</dbReference>
<name>A0A397TI05_9GLOM</name>
<proteinExistence type="predicted"/>
<comment type="caution">
    <text evidence="1">The sequence shown here is derived from an EMBL/GenBank/DDBJ whole genome shotgun (WGS) entry which is preliminary data.</text>
</comment>